<dbReference type="PANTHER" id="PTHR48228:SF4">
    <property type="entry name" value="BLR3030 PROTEIN"/>
    <property type="match status" value="1"/>
</dbReference>
<dbReference type="STRING" id="1851544.ODI_03339"/>
<dbReference type="EMBL" id="LT907988">
    <property type="protein sequence ID" value="SOE46143.1"/>
    <property type="molecule type" value="Genomic_DNA"/>
</dbReference>
<dbReference type="EMBL" id="FLRC01000052">
    <property type="protein sequence ID" value="SBT27232.1"/>
    <property type="molecule type" value="Genomic_DNA"/>
</dbReference>
<proteinExistence type="predicted"/>
<sequence length="496" mass="52344">MGKTALPTRLLPRVAAGRMASNGCFWNKRQSVLKDEMAMAALDTLETLWRLAGLPAEGLAPVQLPGRDPVFPSSFPVGLAAQVTTAAAALAACELAHLRGTPRQQVTVQARQAAIECTGWFLLDGKEPEYWDPITGLYETADGHVRIHANFAHHRDGALRLLGLDVAHASRDTVQQALRGWRAIDFETAAAARGLVVTALRSFAQWDGSPQGRAVAAQPVMTFTRLDDAPPLALPALDAAARPLSGVRVLDLTRILAGPMGGRALASHGADVMLVNSPTLPNIGAIVDTSRGKRSALVDLDTAAGRDALWSLVDGAHVFSQGYRPGSLAAKGFSPRALAARRPGLVMVSLSAYGTKGPWAGRRGFDSLLQTAMGFNHAEGEAAGDGKPRAMPMQILDQATGFLMAFGAAAALWRQQSEGGSWLVEVSLAQTAQWLRGLGRVDDGLACPRPDVNACLQDYPCGYGALRALPPAAELARTPAGYVRASVPPGTDAPSW</sequence>
<reference evidence="2 3" key="2">
    <citation type="submission" date="2017-08" db="EMBL/GenBank/DDBJ databases">
        <authorList>
            <person name="de Groot N.N."/>
        </authorList>
    </citation>
    <scope>NUCLEOTIDE SEQUENCE [LARGE SCALE GENOMIC DNA]</scope>
    <source>
        <strain evidence="2">Orrdi1</strain>
    </source>
</reference>
<dbReference type="KEGG" id="odi:ODI_R0160"/>
<dbReference type="GO" id="GO:0003824">
    <property type="term" value="F:catalytic activity"/>
    <property type="evidence" value="ECO:0007669"/>
    <property type="project" value="InterPro"/>
</dbReference>
<organism evidence="1 3">
    <name type="scientific">Orrella dioscoreae</name>
    <dbReference type="NCBI Taxonomy" id="1851544"/>
    <lineage>
        <taxon>Bacteria</taxon>
        <taxon>Pseudomonadati</taxon>
        <taxon>Pseudomonadota</taxon>
        <taxon>Betaproteobacteria</taxon>
        <taxon>Burkholderiales</taxon>
        <taxon>Alcaligenaceae</taxon>
        <taxon>Orrella</taxon>
    </lineage>
</organism>
<dbReference type="Gene3D" id="3.40.50.10540">
    <property type="entry name" value="Crotonobetainyl-coa:carnitine coa-transferase, domain 1"/>
    <property type="match status" value="1"/>
</dbReference>
<dbReference type="AlphaFoldDB" id="A0A1C3K6Y3"/>
<accession>A0A1C3K6Y3</accession>
<dbReference type="InterPro" id="IPR003673">
    <property type="entry name" value="CoA-Trfase_fam_III"/>
</dbReference>
<gene>
    <name evidence="1" type="ORF">ODI_03339</name>
    <name evidence="2" type="ORF">ODI_R0160</name>
</gene>
<dbReference type="PANTHER" id="PTHR48228">
    <property type="entry name" value="SUCCINYL-COA--D-CITRAMALATE COA-TRANSFERASE"/>
    <property type="match status" value="1"/>
</dbReference>
<evidence type="ECO:0000313" key="3">
    <source>
        <dbReference type="Proteomes" id="UP000078558"/>
    </source>
</evidence>
<reference evidence="1 3" key="1">
    <citation type="submission" date="2016-06" db="EMBL/GenBank/DDBJ databases">
        <authorList>
            <person name="Kjaerup R.B."/>
            <person name="Dalgaard T.S."/>
            <person name="Juul-Madsen H.R."/>
        </authorList>
    </citation>
    <scope>NUCLEOTIDE SEQUENCE [LARGE SCALE GENOMIC DNA]</scope>
    <source>
        <strain evidence="1">Orrdi1</strain>
    </source>
</reference>
<dbReference type="SUPFAM" id="SSF89796">
    <property type="entry name" value="CoA-transferase family III (CaiB/BaiF)"/>
    <property type="match status" value="2"/>
</dbReference>
<evidence type="ECO:0000313" key="2">
    <source>
        <dbReference type="EMBL" id="SOE46143.1"/>
    </source>
</evidence>
<protein>
    <submittedName>
        <fullName evidence="1">CAIB/BAIF family protein</fullName>
    </submittedName>
</protein>
<name>A0A1C3K6Y3_9BURK</name>
<keyword evidence="3" id="KW-1185">Reference proteome</keyword>
<dbReference type="InterPro" id="IPR023606">
    <property type="entry name" value="CoA-Trfase_III_dom_1_sf"/>
</dbReference>
<dbReference type="Pfam" id="PF02515">
    <property type="entry name" value="CoA_transf_3"/>
    <property type="match status" value="1"/>
</dbReference>
<evidence type="ECO:0000313" key="1">
    <source>
        <dbReference type="EMBL" id="SBT27232.1"/>
    </source>
</evidence>
<dbReference type="InterPro" id="IPR050509">
    <property type="entry name" value="CoA-transferase_III"/>
</dbReference>
<dbReference type="Proteomes" id="UP000078558">
    <property type="component" value="Chromosome I"/>
</dbReference>